<keyword evidence="7" id="KW-0408">Iron</keyword>
<evidence type="ECO:0000313" key="18">
    <source>
        <dbReference type="EMBL" id="RXG91541.1"/>
    </source>
</evidence>
<keyword evidence="10 12" id="KW-0472">Membrane</keyword>
<evidence type="ECO:0000256" key="13">
    <source>
        <dbReference type="RuleBase" id="RU003357"/>
    </source>
</evidence>
<accession>A0ABY0DI00</accession>
<evidence type="ECO:0000256" key="1">
    <source>
        <dbReference type="ARBA" id="ARBA00004571"/>
    </source>
</evidence>
<evidence type="ECO:0000256" key="14">
    <source>
        <dbReference type="SAM" id="MobiDB-lite"/>
    </source>
</evidence>
<feature type="domain" description="TonB-dependent receptor-like beta-barrel" evidence="16">
    <location>
        <begin position="338"/>
        <end position="776"/>
    </location>
</feature>
<evidence type="ECO:0000256" key="9">
    <source>
        <dbReference type="ARBA" id="ARBA00023077"/>
    </source>
</evidence>
<dbReference type="InterPro" id="IPR000531">
    <property type="entry name" value="Beta-barrel_TonB"/>
</dbReference>
<dbReference type="Gene3D" id="2.40.170.20">
    <property type="entry name" value="TonB-dependent receptor, beta-barrel domain"/>
    <property type="match status" value="1"/>
</dbReference>
<evidence type="ECO:0000313" key="19">
    <source>
        <dbReference type="Proteomes" id="UP000289946"/>
    </source>
</evidence>
<evidence type="ECO:0000259" key="17">
    <source>
        <dbReference type="Pfam" id="PF07715"/>
    </source>
</evidence>
<dbReference type="PANTHER" id="PTHR32552">
    <property type="entry name" value="FERRICHROME IRON RECEPTOR-RELATED"/>
    <property type="match status" value="1"/>
</dbReference>
<evidence type="ECO:0000256" key="7">
    <source>
        <dbReference type="ARBA" id="ARBA00023004"/>
    </source>
</evidence>
<dbReference type="Gene3D" id="2.170.130.10">
    <property type="entry name" value="TonB-dependent receptor, plug domain"/>
    <property type="match status" value="1"/>
</dbReference>
<evidence type="ECO:0000256" key="4">
    <source>
        <dbReference type="ARBA" id="ARBA00022496"/>
    </source>
</evidence>
<dbReference type="Pfam" id="PF07715">
    <property type="entry name" value="Plug"/>
    <property type="match status" value="1"/>
</dbReference>
<evidence type="ECO:0000256" key="6">
    <source>
        <dbReference type="ARBA" id="ARBA00022729"/>
    </source>
</evidence>
<dbReference type="InterPro" id="IPR036942">
    <property type="entry name" value="Beta-barrel_TonB_sf"/>
</dbReference>
<evidence type="ECO:0000256" key="5">
    <source>
        <dbReference type="ARBA" id="ARBA00022692"/>
    </source>
</evidence>
<keyword evidence="11 12" id="KW-0998">Cell outer membrane</keyword>
<comment type="subcellular location">
    <subcellularLocation>
        <location evidence="1 12">Cell outer membrane</location>
        <topology evidence="1 12">Multi-pass membrane protein</topology>
    </subcellularLocation>
</comment>
<keyword evidence="4" id="KW-0410">Iron transport</keyword>
<evidence type="ECO:0000256" key="10">
    <source>
        <dbReference type="ARBA" id="ARBA00023136"/>
    </source>
</evidence>
<dbReference type="SUPFAM" id="SSF56935">
    <property type="entry name" value="Porins"/>
    <property type="match status" value="1"/>
</dbReference>
<keyword evidence="18" id="KW-0675">Receptor</keyword>
<evidence type="ECO:0000256" key="3">
    <source>
        <dbReference type="ARBA" id="ARBA00022452"/>
    </source>
</evidence>
<feature type="domain" description="TonB-dependent receptor plug" evidence="17">
    <location>
        <begin position="117"/>
        <end position="218"/>
    </location>
</feature>
<dbReference type="Proteomes" id="UP000289946">
    <property type="component" value="Unassembled WGS sequence"/>
</dbReference>
<comment type="similarity">
    <text evidence="12 13">Belongs to the TonB-dependent receptor family.</text>
</comment>
<comment type="caution">
    <text evidence="18">The sequence shown here is derived from an EMBL/GenBank/DDBJ whole genome shotgun (WGS) entry which is preliminary data.</text>
</comment>
<keyword evidence="6 15" id="KW-0732">Signal</keyword>
<keyword evidence="3 12" id="KW-1134">Transmembrane beta strand</keyword>
<keyword evidence="5 12" id="KW-0812">Transmembrane</keyword>
<dbReference type="CDD" id="cd01347">
    <property type="entry name" value="ligand_gated_channel"/>
    <property type="match status" value="1"/>
</dbReference>
<dbReference type="PANTHER" id="PTHR32552:SF68">
    <property type="entry name" value="FERRICHROME OUTER MEMBRANE TRANSPORTER_PHAGE RECEPTOR"/>
    <property type="match status" value="1"/>
</dbReference>
<dbReference type="InterPro" id="IPR012910">
    <property type="entry name" value="Plug_dom"/>
</dbReference>
<name>A0ABY0DI00_9BRAD</name>
<evidence type="ECO:0000256" key="11">
    <source>
        <dbReference type="ARBA" id="ARBA00023237"/>
    </source>
</evidence>
<gene>
    <name evidence="18" type="ORF">EAS62_23970</name>
</gene>
<feature type="signal peptide" evidence="15">
    <location>
        <begin position="1"/>
        <end position="35"/>
    </location>
</feature>
<protein>
    <submittedName>
        <fullName evidence="18">TonB-dependent receptor</fullName>
    </submittedName>
</protein>
<keyword evidence="8" id="KW-0406">Ion transport</keyword>
<dbReference type="EMBL" id="RDRA01000014">
    <property type="protein sequence ID" value="RXG91541.1"/>
    <property type="molecule type" value="Genomic_DNA"/>
</dbReference>
<sequence>MQHLHFRAGVTPGFSRAFLIFSLLSSVSLSSAALAQSAAQSKPPVEIGPVTVSPPTSKPARTASPGNGQKPRSARRSTGSKPVAPAVAKLQPIGSTVETPLNTAVVTGVSSRLGISARETPATVEVISQQTMQDKGIRTTTDVAKAAVGVIGGDAPGAPAIFSMRGFSGDQLTTLYNGIPIGPSTMTGRPMDVAGLQQVEIIKGPDSLVAGLGATGGAVNYVTKAPHTGPIVNDAFTSYDSFNGYRAGYGSGGSTLIEGLDYRFDISHFNDKSFIDDSYSKLSNISGQLNYRVNDSLKVWGAAEYKRDSDRFYWGTPIVPANGAGIVPTSGVVSGTWSNYYLGGGMPVTPTIDARTLTTNYNVLDNHSGASELWLRSGFQWDITNNISLKSQVYGYDAHRHWFNNEISSFDQTVGGFAGAGSIYRERLALDHAQRLYGNITDLTVNSNIGGLDNRFVATVAASNNQFNVSQDTLFFNDYVDLLNPDRGLYGPRSDEKIYTRVNTASLSFEDRIKLTSTFALIGGIRFEDIKLDRTRFDPSGVLEAAKGYPFSTTFNPVTGRVGYTWDIAPGVMLYSQYATAADPTVANIFILAPSVPLLLTTSRTYETGVKLQSADKRAEATFSAFDIERKNVYVPESGIVFNVAGKIESKGVEIAAAVNAVAGLKLWGNAAFVQSRFIDFSYVDGAGVFQSYSGKTPPNVPNFVANAGASYRFDTTLPVEIGASMRYVGDRFNFQDNMVVMNAYTTFDAFAFVDIPKTYFTGVENTRLRFRVRNLTNKLYAAWGDPGYTDQIILGAPRSYEIGASFKW</sequence>
<reference evidence="18 19" key="1">
    <citation type="submission" date="2018-10" db="EMBL/GenBank/DDBJ databases">
        <title>Bradyrhizobium sp. nov., isolated from effective nodules of peanut in China.</title>
        <authorList>
            <person name="Li Y."/>
        </authorList>
    </citation>
    <scope>NUCLEOTIDE SEQUENCE [LARGE SCALE GENOMIC DNA]</scope>
    <source>
        <strain evidence="18 19">CCBAU 51781</strain>
    </source>
</reference>
<dbReference type="Pfam" id="PF00593">
    <property type="entry name" value="TonB_dep_Rec_b-barrel"/>
    <property type="match status" value="1"/>
</dbReference>
<feature type="region of interest" description="Disordered" evidence="14">
    <location>
        <begin position="40"/>
        <end position="84"/>
    </location>
</feature>
<evidence type="ECO:0000256" key="2">
    <source>
        <dbReference type="ARBA" id="ARBA00022448"/>
    </source>
</evidence>
<evidence type="ECO:0000259" key="16">
    <source>
        <dbReference type="Pfam" id="PF00593"/>
    </source>
</evidence>
<organism evidence="18 19">
    <name type="scientific">Bradyrhizobium zhanjiangense</name>
    <dbReference type="NCBI Taxonomy" id="1325107"/>
    <lineage>
        <taxon>Bacteria</taxon>
        <taxon>Pseudomonadati</taxon>
        <taxon>Pseudomonadota</taxon>
        <taxon>Alphaproteobacteria</taxon>
        <taxon>Hyphomicrobiales</taxon>
        <taxon>Nitrobacteraceae</taxon>
        <taxon>Bradyrhizobium</taxon>
    </lineage>
</organism>
<proteinExistence type="inferred from homology"/>
<evidence type="ECO:0000256" key="15">
    <source>
        <dbReference type="SAM" id="SignalP"/>
    </source>
</evidence>
<dbReference type="PROSITE" id="PS52016">
    <property type="entry name" value="TONB_DEPENDENT_REC_3"/>
    <property type="match status" value="1"/>
</dbReference>
<evidence type="ECO:0000256" key="12">
    <source>
        <dbReference type="PROSITE-ProRule" id="PRU01360"/>
    </source>
</evidence>
<dbReference type="InterPro" id="IPR037066">
    <property type="entry name" value="Plug_dom_sf"/>
</dbReference>
<keyword evidence="9 13" id="KW-0798">TonB box</keyword>
<dbReference type="InterPro" id="IPR039426">
    <property type="entry name" value="TonB-dep_rcpt-like"/>
</dbReference>
<keyword evidence="2 12" id="KW-0813">Transport</keyword>
<feature type="chain" id="PRO_5045816872" evidence="15">
    <location>
        <begin position="36"/>
        <end position="809"/>
    </location>
</feature>
<keyword evidence="19" id="KW-1185">Reference proteome</keyword>
<evidence type="ECO:0000256" key="8">
    <source>
        <dbReference type="ARBA" id="ARBA00023065"/>
    </source>
</evidence>
<dbReference type="RefSeq" id="WP_128941015.1">
    <property type="nucleotide sequence ID" value="NZ_RDRA01000014.1"/>
</dbReference>